<evidence type="ECO:0000313" key="2">
    <source>
        <dbReference type="EMBL" id="MBH5322775.1"/>
    </source>
</evidence>
<feature type="domain" description="AB hydrolase-1" evidence="1">
    <location>
        <begin position="39"/>
        <end position="249"/>
    </location>
</feature>
<name>A0ABS0N465_9SPHN</name>
<dbReference type="Proteomes" id="UP000602442">
    <property type="component" value="Unassembled WGS sequence"/>
</dbReference>
<dbReference type="InterPro" id="IPR029058">
    <property type="entry name" value="AB_hydrolase_fold"/>
</dbReference>
<dbReference type="GO" id="GO:0016787">
    <property type="term" value="F:hydrolase activity"/>
    <property type="evidence" value="ECO:0007669"/>
    <property type="project" value="UniProtKB-KW"/>
</dbReference>
<dbReference type="RefSeq" id="WP_197921452.1">
    <property type="nucleotide sequence ID" value="NZ_CAWPTA010000007.1"/>
</dbReference>
<accession>A0ABS0N465</accession>
<comment type="caution">
    <text evidence="2">The sequence shown here is derived from an EMBL/GenBank/DDBJ whole genome shotgun (WGS) entry which is preliminary data.</text>
</comment>
<dbReference type="NCBIfam" id="TIGR03100">
    <property type="entry name" value="hydr1_PEP"/>
    <property type="match status" value="1"/>
</dbReference>
<dbReference type="InterPro" id="IPR017531">
    <property type="entry name" value="Hydrolase-1_PEP"/>
</dbReference>
<dbReference type="InterPro" id="IPR000073">
    <property type="entry name" value="AB_hydrolase_1"/>
</dbReference>
<dbReference type="EMBL" id="JAEANY010000002">
    <property type="protein sequence ID" value="MBH5322775.1"/>
    <property type="molecule type" value="Genomic_DNA"/>
</dbReference>
<evidence type="ECO:0000259" key="1">
    <source>
        <dbReference type="Pfam" id="PF12697"/>
    </source>
</evidence>
<dbReference type="Gene3D" id="3.40.50.1820">
    <property type="entry name" value="alpha/beta hydrolase"/>
    <property type="match status" value="1"/>
</dbReference>
<proteinExistence type="predicted"/>
<gene>
    <name evidence="2" type="ORF">I5L03_09265</name>
</gene>
<keyword evidence="3" id="KW-1185">Reference proteome</keyword>
<dbReference type="SUPFAM" id="SSF53474">
    <property type="entry name" value="alpha/beta-Hydrolases"/>
    <property type="match status" value="1"/>
</dbReference>
<protein>
    <submittedName>
        <fullName evidence="2">Hydrolase 1, exosortase A system-associated</fullName>
    </submittedName>
</protein>
<dbReference type="Pfam" id="PF12697">
    <property type="entry name" value="Abhydrolase_6"/>
    <property type="match status" value="1"/>
</dbReference>
<sequence>MSRRHVTFQCQGEQLVGTIDGEDAAVGLLIVSGGNEIRSGAFGGQAALAARLAELGFAVMRFDRRGIGDSEGQNSGFRGSAEDIRAAQGEFRRQCPSLTRIVAFGNCDAASALMLMGGEGFDHLILSNPWIFEDEADDAAPPPPDAIRARYAQRLRDPKQVLRLFTGKVNAASLKSGIKAALSRSEGPSELLTQMQRAMRDSAVPHTFLAADNDRTGRAFASAWAEDEAPVRRCEGASHAYVEDHAREWLDEQILGILLG</sequence>
<evidence type="ECO:0000313" key="3">
    <source>
        <dbReference type="Proteomes" id="UP000602442"/>
    </source>
</evidence>
<organism evidence="2 3">
    <name type="scientific">Aurantiacibacter sediminis</name>
    <dbReference type="NCBI Taxonomy" id="2793064"/>
    <lineage>
        <taxon>Bacteria</taxon>
        <taxon>Pseudomonadati</taxon>
        <taxon>Pseudomonadota</taxon>
        <taxon>Alphaproteobacteria</taxon>
        <taxon>Sphingomonadales</taxon>
        <taxon>Erythrobacteraceae</taxon>
        <taxon>Aurantiacibacter</taxon>
    </lineage>
</organism>
<reference evidence="2 3" key="1">
    <citation type="submission" date="2020-11" db="EMBL/GenBank/DDBJ databases">
        <title>Erythrobacter sediminis sp. nov., a marine bacterium from a tidal flat of Garorim Bay.</title>
        <authorList>
            <person name="Kim D."/>
            <person name="Yoo Y."/>
            <person name="Kim J.-J."/>
        </authorList>
    </citation>
    <scope>NUCLEOTIDE SEQUENCE [LARGE SCALE GENOMIC DNA]</scope>
    <source>
        <strain evidence="2 3">JGD-13</strain>
    </source>
</reference>
<keyword evidence="2" id="KW-0378">Hydrolase</keyword>